<evidence type="ECO:0000313" key="2">
    <source>
        <dbReference type="EMBL" id="CAS10312.1"/>
    </source>
</evidence>
<proteinExistence type="predicted"/>
<dbReference type="AlphaFoldDB" id="B7UGS7"/>
<dbReference type="EMBL" id="FM180568">
    <property type="protein sequence ID" value="CAS10312.1"/>
    <property type="molecule type" value="Genomic_DNA"/>
</dbReference>
<dbReference type="KEGG" id="ecg:E2348C_2764"/>
<reference evidence="2 3" key="1">
    <citation type="journal article" date="2009" name="J. Bacteriol.">
        <title>Complete genome sequence and comparative genome analysis of enteropathogenic Escherichia coli O127:H6 strain E2348/69.</title>
        <authorList>
            <person name="Iguchi A."/>
            <person name="Thomson N.R."/>
            <person name="Ogura Y."/>
            <person name="Saunders D."/>
            <person name="Ooka T."/>
            <person name="Henderson I.R."/>
            <person name="Harris D."/>
            <person name="Asadulghani M."/>
            <person name="Kurokawa K."/>
            <person name="Dean P."/>
            <person name="Kenny B."/>
            <person name="Quail M.A."/>
            <person name="Thurston S."/>
            <person name="Dougan G."/>
            <person name="Hayashi T."/>
            <person name="Parkhill J."/>
            <person name="Frankel G."/>
        </authorList>
    </citation>
    <scope>NUCLEOTIDE SEQUENCE [LARGE SCALE GENOMIC DNA]</scope>
    <source>
        <strain evidence="3">E2348/69 / EPEC</strain>
    </source>
</reference>
<evidence type="ECO:0000256" key="1">
    <source>
        <dbReference type="SAM" id="SignalP"/>
    </source>
</evidence>
<sequence length="88" mass="9490">MRAKPCCGSQCYIALTGLIRANTASAARGLKLSVAHWQGHTFTAVTWLSVRSVAIRVLSRLMVKALGLNGIQSGRTNNENTNCRSKDS</sequence>
<keyword evidence="1" id="KW-0732">Signal</keyword>
<gene>
    <name evidence="2" type="ordered locus">E2348C_2764</name>
</gene>
<accession>B7UGS7</accession>
<name>B7UGS7_ECO27</name>
<keyword evidence="3" id="KW-1185">Reference proteome</keyword>
<feature type="signal peptide" evidence="1">
    <location>
        <begin position="1"/>
        <end position="26"/>
    </location>
</feature>
<evidence type="ECO:0000313" key="3">
    <source>
        <dbReference type="Proteomes" id="UP000008205"/>
    </source>
</evidence>
<dbReference type="Proteomes" id="UP000008205">
    <property type="component" value="Chromosome"/>
</dbReference>
<organism evidence="2 3">
    <name type="scientific">Escherichia coli O127:H6 (strain E2348/69 / EPEC)</name>
    <dbReference type="NCBI Taxonomy" id="574521"/>
    <lineage>
        <taxon>Bacteria</taxon>
        <taxon>Pseudomonadati</taxon>
        <taxon>Pseudomonadota</taxon>
        <taxon>Gammaproteobacteria</taxon>
        <taxon>Enterobacterales</taxon>
        <taxon>Enterobacteriaceae</taxon>
        <taxon>Escherichia</taxon>
    </lineage>
</organism>
<dbReference type="HOGENOM" id="CLU_2464160_0_0_6"/>
<protein>
    <submittedName>
        <fullName evidence="2">Uncharacterized protein</fullName>
    </submittedName>
</protein>
<feature type="chain" id="PRO_5002862395" evidence="1">
    <location>
        <begin position="27"/>
        <end position="88"/>
    </location>
</feature>